<evidence type="ECO:0000313" key="1">
    <source>
        <dbReference type="EMBL" id="MVN21199.1"/>
    </source>
</evidence>
<dbReference type="RefSeq" id="WP_157565351.1">
    <property type="nucleotide sequence ID" value="NZ_WPIK01000005.1"/>
</dbReference>
<keyword evidence="2" id="KW-1185">Reference proteome</keyword>
<dbReference type="AlphaFoldDB" id="A0A7K1SV27"/>
<dbReference type="Proteomes" id="UP000462014">
    <property type="component" value="Unassembled WGS sequence"/>
</dbReference>
<comment type="caution">
    <text evidence="1">The sequence shown here is derived from an EMBL/GenBank/DDBJ whole genome shotgun (WGS) entry which is preliminary data.</text>
</comment>
<reference evidence="1 2" key="1">
    <citation type="submission" date="2019-12" db="EMBL/GenBank/DDBJ databases">
        <title>Mucilaginibacter sp. HMF7410 genome sequencing and assembly.</title>
        <authorList>
            <person name="Kang H."/>
            <person name="Cha I."/>
            <person name="Kim H."/>
            <person name="Joh K."/>
        </authorList>
    </citation>
    <scope>NUCLEOTIDE SEQUENCE [LARGE SCALE GENOMIC DNA]</scope>
    <source>
        <strain evidence="1 2">HMF7410</strain>
    </source>
</reference>
<gene>
    <name evidence="1" type="ORF">GO621_06590</name>
</gene>
<sequence>MKNLRYLLVLGGFISCRNASTNVAMVDSKAANATKSIDTTVKQNLSAGNREYIDFNSVRINGKLPLITKTTLLYKLLGKPDSIVVPNMDNICTSFYDKPFKQAYIKKSNIEIYGDTAVVTSINFESRFSLDLKTKTIRLNHNTTLLELQRLFPNAVKSQTELDVDKLGKAVSVSLALSERFSDGSWLLFFKNGKLVRIDYFMPC</sequence>
<dbReference type="EMBL" id="WPIK01000005">
    <property type="protein sequence ID" value="MVN21199.1"/>
    <property type="molecule type" value="Genomic_DNA"/>
</dbReference>
<protein>
    <submittedName>
        <fullName evidence="1">Uncharacterized protein</fullName>
    </submittedName>
</protein>
<accession>A0A7K1SV27</accession>
<organism evidence="1 2">
    <name type="scientific">Mucilaginibacter arboris</name>
    <dbReference type="NCBI Taxonomy" id="2682090"/>
    <lineage>
        <taxon>Bacteria</taxon>
        <taxon>Pseudomonadati</taxon>
        <taxon>Bacteroidota</taxon>
        <taxon>Sphingobacteriia</taxon>
        <taxon>Sphingobacteriales</taxon>
        <taxon>Sphingobacteriaceae</taxon>
        <taxon>Mucilaginibacter</taxon>
    </lineage>
</organism>
<dbReference type="PROSITE" id="PS51257">
    <property type="entry name" value="PROKAR_LIPOPROTEIN"/>
    <property type="match status" value="1"/>
</dbReference>
<proteinExistence type="predicted"/>
<name>A0A7K1SV27_9SPHI</name>
<evidence type="ECO:0000313" key="2">
    <source>
        <dbReference type="Proteomes" id="UP000462014"/>
    </source>
</evidence>